<comment type="caution">
    <text evidence="1">The sequence shown here is derived from an EMBL/GenBank/DDBJ whole genome shotgun (WGS) entry which is preliminary data.</text>
</comment>
<dbReference type="AlphaFoldDB" id="A0A3A1YE59"/>
<proteinExistence type="predicted"/>
<name>A0A3A1YE59_9FLAO</name>
<reference evidence="1 2" key="1">
    <citation type="submission" date="2017-08" db="EMBL/GenBank/DDBJ databases">
        <title>Capnocytophaga canis 17-158 assembly.</title>
        <authorList>
            <person name="Gulvik C.A."/>
        </authorList>
    </citation>
    <scope>NUCLEOTIDE SEQUENCE [LARGE SCALE GENOMIC DNA]</scope>
    <source>
        <strain evidence="1 2">17-158</strain>
    </source>
</reference>
<evidence type="ECO:0000313" key="2">
    <source>
        <dbReference type="Proteomes" id="UP000265497"/>
    </source>
</evidence>
<sequence>MILICNLKLKICAKISSFRLKEKIRLFFTIKHFIINILHKKNEIYNLIIRLFEPFFNLETLVKNIKLP</sequence>
<accession>A0A3A1YE59</accession>
<gene>
    <name evidence="1" type="ORF">CKY20_06010</name>
</gene>
<evidence type="ECO:0000313" key="1">
    <source>
        <dbReference type="EMBL" id="RIY36503.1"/>
    </source>
</evidence>
<dbReference type="EMBL" id="NSDI01000005">
    <property type="protein sequence ID" value="RIY36503.1"/>
    <property type="molecule type" value="Genomic_DNA"/>
</dbReference>
<protein>
    <submittedName>
        <fullName evidence="1">Uncharacterized protein</fullName>
    </submittedName>
</protein>
<dbReference type="Proteomes" id="UP000265497">
    <property type="component" value="Unassembled WGS sequence"/>
</dbReference>
<organism evidence="1 2">
    <name type="scientific">Capnocytophaga canis</name>
    <dbReference type="NCBI Taxonomy" id="1848903"/>
    <lineage>
        <taxon>Bacteria</taxon>
        <taxon>Pseudomonadati</taxon>
        <taxon>Bacteroidota</taxon>
        <taxon>Flavobacteriia</taxon>
        <taxon>Flavobacteriales</taxon>
        <taxon>Flavobacteriaceae</taxon>
        <taxon>Capnocytophaga</taxon>
    </lineage>
</organism>